<accession>A0A1G2CPS1</accession>
<proteinExistence type="predicted"/>
<gene>
    <name evidence="1" type="ORF">A2390_03120</name>
</gene>
<organism evidence="1 2">
    <name type="scientific">Candidatus Liptonbacteria bacterium RIFOXYB1_FULL_36_10</name>
    <dbReference type="NCBI Taxonomy" id="1798654"/>
    <lineage>
        <taxon>Bacteria</taxon>
        <taxon>Candidatus Liptoniibacteriota</taxon>
    </lineage>
</organism>
<evidence type="ECO:0000313" key="1">
    <source>
        <dbReference type="EMBL" id="OGZ03375.1"/>
    </source>
</evidence>
<reference evidence="1 2" key="1">
    <citation type="journal article" date="2016" name="Nat. Commun.">
        <title>Thousands of microbial genomes shed light on interconnected biogeochemical processes in an aquifer system.</title>
        <authorList>
            <person name="Anantharaman K."/>
            <person name="Brown C.T."/>
            <person name="Hug L.A."/>
            <person name="Sharon I."/>
            <person name="Castelle C.J."/>
            <person name="Probst A.J."/>
            <person name="Thomas B.C."/>
            <person name="Singh A."/>
            <person name="Wilkins M.J."/>
            <person name="Karaoz U."/>
            <person name="Brodie E.L."/>
            <person name="Williams K.H."/>
            <person name="Hubbard S.S."/>
            <person name="Banfield J.F."/>
        </authorList>
    </citation>
    <scope>NUCLEOTIDE SEQUENCE [LARGE SCALE GENOMIC DNA]</scope>
</reference>
<dbReference type="AlphaFoldDB" id="A0A1G2CPS1"/>
<protein>
    <submittedName>
        <fullName evidence="1">Uncharacterized protein</fullName>
    </submittedName>
</protein>
<sequence>MDVKFKEMLIEAEKIRAICRRTNNIGPHAEYMGGMTKYGTKKGFLTGESEEYLSQAAEIAACILEVNYGETIGSVLDSSHERKLDIIKSAKEKVKAKFKSTTECGR</sequence>
<dbReference type="EMBL" id="MHLE01000004">
    <property type="protein sequence ID" value="OGZ03375.1"/>
    <property type="molecule type" value="Genomic_DNA"/>
</dbReference>
<name>A0A1G2CPS1_9BACT</name>
<comment type="caution">
    <text evidence="1">The sequence shown here is derived from an EMBL/GenBank/DDBJ whole genome shotgun (WGS) entry which is preliminary data.</text>
</comment>
<dbReference type="Proteomes" id="UP000178599">
    <property type="component" value="Unassembled WGS sequence"/>
</dbReference>
<evidence type="ECO:0000313" key="2">
    <source>
        <dbReference type="Proteomes" id="UP000178599"/>
    </source>
</evidence>